<proteinExistence type="inferred from homology"/>
<dbReference type="InterPro" id="IPR001048">
    <property type="entry name" value="Asp/Glu/Uridylate_kinase"/>
</dbReference>
<dbReference type="InterPro" id="IPR002478">
    <property type="entry name" value="PUA"/>
</dbReference>
<feature type="binding site" evidence="8">
    <location>
        <position position="136"/>
    </location>
    <ligand>
        <name>substrate</name>
    </ligand>
</feature>
<comment type="subcellular location">
    <subcellularLocation>
        <location evidence="8">Cytoplasm</location>
    </subcellularLocation>
</comment>
<evidence type="ECO:0000313" key="10">
    <source>
        <dbReference type="EMBL" id="TKD69371.1"/>
    </source>
</evidence>
<dbReference type="InterPro" id="IPR015947">
    <property type="entry name" value="PUA-like_sf"/>
</dbReference>
<dbReference type="PROSITE" id="PS50890">
    <property type="entry name" value="PUA"/>
    <property type="match status" value="1"/>
</dbReference>
<comment type="pathway">
    <text evidence="8">Amino-acid biosynthesis; L-proline biosynthesis; L-glutamate 5-semialdehyde from L-glutamate: step 1/2.</text>
</comment>
<evidence type="ECO:0000256" key="5">
    <source>
        <dbReference type="ARBA" id="ARBA00022741"/>
    </source>
</evidence>
<dbReference type="HAMAP" id="MF_00456">
    <property type="entry name" value="ProB"/>
    <property type="match status" value="1"/>
</dbReference>
<dbReference type="Proteomes" id="UP000310541">
    <property type="component" value="Unassembled WGS sequence"/>
</dbReference>
<dbReference type="PROSITE" id="PS00902">
    <property type="entry name" value="GLUTAMATE_5_KINASE"/>
    <property type="match status" value="1"/>
</dbReference>
<dbReference type="InterPro" id="IPR041739">
    <property type="entry name" value="G5K_ProB"/>
</dbReference>
<dbReference type="CDD" id="cd21157">
    <property type="entry name" value="PUA_G5K"/>
    <property type="match status" value="1"/>
</dbReference>
<dbReference type="EMBL" id="SWFM01000004">
    <property type="protein sequence ID" value="TKD69371.1"/>
    <property type="molecule type" value="Genomic_DNA"/>
</dbReference>
<dbReference type="OrthoDB" id="9804434at2"/>
<dbReference type="GO" id="GO:0005524">
    <property type="term" value="F:ATP binding"/>
    <property type="evidence" value="ECO:0007669"/>
    <property type="project" value="UniProtKB-KW"/>
</dbReference>
<keyword evidence="3 8" id="KW-0641">Proline biosynthesis</keyword>
<feature type="binding site" evidence="8">
    <location>
        <position position="148"/>
    </location>
    <ligand>
        <name>substrate</name>
    </ligand>
</feature>
<evidence type="ECO:0000256" key="8">
    <source>
        <dbReference type="HAMAP-Rule" id="MF_00456"/>
    </source>
</evidence>
<evidence type="ECO:0000313" key="11">
    <source>
        <dbReference type="Proteomes" id="UP000310541"/>
    </source>
</evidence>
<evidence type="ECO:0000256" key="6">
    <source>
        <dbReference type="ARBA" id="ARBA00022777"/>
    </source>
</evidence>
<gene>
    <name evidence="8" type="primary">proB</name>
    <name evidence="10" type="ORF">FBF83_15385</name>
</gene>
<dbReference type="InterPro" id="IPR005715">
    <property type="entry name" value="Glu_5kinase/COase_Synthase"/>
</dbReference>
<dbReference type="CDD" id="cd04242">
    <property type="entry name" value="AAK_G5K_ProB"/>
    <property type="match status" value="1"/>
</dbReference>
<dbReference type="GO" id="GO:0055129">
    <property type="term" value="P:L-proline biosynthetic process"/>
    <property type="evidence" value="ECO:0007669"/>
    <property type="project" value="UniProtKB-UniRule"/>
</dbReference>
<keyword evidence="1 8" id="KW-0963">Cytoplasm</keyword>
<comment type="function">
    <text evidence="8">Catalyzes the transfer of a phosphate group to glutamate to form L-glutamate 5-phosphate.</text>
</comment>
<dbReference type="PANTHER" id="PTHR43654">
    <property type="entry name" value="GLUTAMATE 5-KINASE"/>
    <property type="match status" value="1"/>
</dbReference>
<dbReference type="GO" id="GO:0004349">
    <property type="term" value="F:glutamate 5-kinase activity"/>
    <property type="evidence" value="ECO:0007669"/>
    <property type="project" value="UniProtKB-UniRule"/>
</dbReference>
<dbReference type="GO" id="GO:0003723">
    <property type="term" value="F:RNA binding"/>
    <property type="evidence" value="ECO:0007669"/>
    <property type="project" value="InterPro"/>
</dbReference>
<evidence type="ECO:0000256" key="1">
    <source>
        <dbReference type="ARBA" id="ARBA00022490"/>
    </source>
</evidence>
<name>A0A4U1MF75_9BACL</name>
<evidence type="ECO:0000256" key="4">
    <source>
        <dbReference type="ARBA" id="ARBA00022679"/>
    </source>
</evidence>
<evidence type="ECO:0000256" key="3">
    <source>
        <dbReference type="ARBA" id="ARBA00022650"/>
    </source>
</evidence>
<feature type="binding site" evidence="8">
    <location>
        <position position="49"/>
    </location>
    <ligand>
        <name>substrate</name>
    </ligand>
</feature>
<keyword evidence="6 8" id="KW-0418">Kinase</keyword>
<dbReference type="NCBIfam" id="TIGR01027">
    <property type="entry name" value="proB"/>
    <property type="match status" value="1"/>
</dbReference>
<dbReference type="InterPro" id="IPR001057">
    <property type="entry name" value="Glu/AcGlu_kinase"/>
</dbReference>
<keyword evidence="2 8" id="KW-0028">Amino-acid biosynthesis</keyword>
<dbReference type="Pfam" id="PF00696">
    <property type="entry name" value="AA_kinase"/>
    <property type="match status" value="1"/>
</dbReference>
<dbReference type="Pfam" id="PF01472">
    <property type="entry name" value="PUA"/>
    <property type="match status" value="1"/>
</dbReference>
<dbReference type="RefSeq" id="WP_136948035.1">
    <property type="nucleotide sequence ID" value="NZ_SWFM01000004.1"/>
</dbReference>
<dbReference type="EC" id="2.7.2.11" evidence="8"/>
<dbReference type="PRINTS" id="PR00474">
    <property type="entry name" value="GLU5KINASE"/>
</dbReference>
<sequence>MRKQRIVVKIGSSSLTNGKGEIDLVKLVDHVEALANLRQEGHEVLLVSSGAVAAGFKELGYPARPVTLKGKQAAAALGQSLLIKAYIEEFKARDVSVAQILLTRPDFSNQAQYKNAFDTISELLARGVMPIINENDTVSTEELKFGDNDMLSALVSGLVHADELIILTDVNGIYDSNPSTNPDATKFNHLSEIEDHMIENAGGAGSSAGTGGMRSKLLAARTALNLGVTVFIGKEIGSYKLLRILSGHGDGTYVKREKASSVTINRQWIGMHSHISGQIYVDEGAERAIVSNGKSLLHGGIERVEGTFKEGDVVEVHGAEGDLLGRGKIAYSSASLEHMIGTRRNEWRMESPTFEEVIHRNHLVMEVAYRTKSDRNSSQL</sequence>
<keyword evidence="4 8" id="KW-0808">Transferase</keyword>
<dbReference type="SMART" id="SM00359">
    <property type="entry name" value="PUA"/>
    <property type="match status" value="1"/>
</dbReference>
<feature type="binding site" evidence="8">
    <location>
        <begin position="168"/>
        <end position="169"/>
    </location>
    <ligand>
        <name>ATP</name>
        <dbReference type="ChEBI" id="CHEBI:30616"/>
    </ligand>
</feature>
<dbReference type="InterPro" id="IPR019797">
    <property type="entry name" value="Glutamate_5-kinase_CS"/>
</dbReference>
<evidence type="ECO:0000256" key="7">
    <source>
        <dbReference type="ARBA" id="ARBA00022840"/>
    </source>
</evidence>
<dbReference type="InterPro" id="IPR036974">
    <property type="entry name" value="PUA_sf"/>
</dbReference>
<comment type="similarity">
    <text evidence="8">Belongs to the glutamate 5-kinase family.</text>
</comment>
<dbReference type="InterPro" id="IPR011529">
    <property type="entry name" value="Glu_5kinase"/>
</dbReference>
<protein>
    <recommendedName>
        <fullName evidence="8">Glutamate 5-kinase</fullName>
        <ecNumber evidence="8">2.7.2.11</ecNumber>
    </recommendedName>
    <alternativeName>
        <fullName evidence="8">Gamma-glutamyl kinase</fullName>
        <shortName evidence="8">GK</shortName>
    </alternativeName>
</protein>
<dbReference type="UniPathway" id="UPA00098">
    <property type="reaction ID" value="UER00359"/>
</dbReference>
<dbReference type="FunFam" id="3.40.1160.10:FF:000018">
    <property type="entry name" value="Glutamate 5-kinase"/>
    <property type="match status" value="1"/>
</dbReference>
<keyword evidence="5 8" id="KW-0547">Nucleotide-binding</keyword>
<dbReference type="GO" id="GO:0005829">
    <property type="term" value="C:cytosol"/>
    <property type="evidence" value="ECO:0007669"/>
    <property type="project" value="TreeGrafter"/>
</dbReference>
<organism evidence="10 11">
    <name type="scientific">Guptibacillus hwajinpoensis</name>
    <dbReference type="NCBI Taxonomy" id="208199"/>
    <lineage>
        <taxon>Bacteria</taxon>
        <taxon>Bacillati</taxon>
        <taxon>Bacillota</taxon>
        <taxon>Bacilli</taxon>
        <taxon>Bacillales</taxon>
        <taxon>Guptibacillaceae</taxon>
        <taxon>Guptibacillus</taxon>
    </lineage>
</organism>
<comment type="caution">
    <text evidence="10">The sequence shown here is derived from an EMBL/GenBank/DDBJ whole genome shotgun (WGS) entry which is preliminary data.</text>
</comment>
<dbReference type="SUPFAM" id="SSF53633">
    <property type="entry name" value="Carbamate kinase-like"/>
    <property type="match status" value="1"/>
</dbReference>
<accession>A0A4U1MF75</accession>
<dbReference type="AlphaFoldDB" id="A0A4U1MF75"/>
<keyword evidence="7 8" id="KW-0067">ATP-binding</keyword>
<feature type="binding site" evidence="8">
    <location>
        <position position="9"/>
    </location>
    <ligand>
        <name>ATP</name>
        <dbReference type="ChEBI" id="CHEBI:30616"/>
    </ligand>
</feature>
<dbReference type="Gene3D" id="2.30.130.10">
    <property type="entry name" value="PUA domain"/>
    <property type="match status" value="1"/>
</dbReference>
<dbReference type="Gene3D" id="3.40.1160.10">
    <property type="entry name" value="Acetylglutamate kinase-like"/>
    <property type="match status" value="1"/>
</dbReference>
<reference evidence="10 11" key="1">
    <citation type="submission" date="2019-04" db="EMBL/GenBank/DDBJ databases">
        <title>Genome sequence of Bacillus hwajinpoensis strain Y2.</title>
        <authorList>
            <person name="Fair J.L."/>
            <person name="Maclea K.S."/>
        </authorList>
    </citation>
    <scope>NUCLEOTIDE SEQUENCE [LARGE SCALE GENOMIC DNA]</scope>
    <source>
        <strain evidence="10 11">Y2</strain>
    </source>
</reference>
<comment type="catalytic activity">
    <reaction evidence="8">
        <text>L-glutamate + ATP = L-glutamyl 5-phosphate + ADP</text>
        <dbReference type="Rhea" id="RHEA:14877"/>
        <dbReference type="ChEBI" id="CHEBI:29985"/>
        <dbReference type="ChEBI" id="CHEBI:30616"/>
        <dbReference type="ChEBI" id="CHEBI:58274"/>
        <dbReference type="ChEBI" id="CHEBI:456216"/>
        <dbReference type="EC" id="2.7.2.11"/>
    </reaction>
</comment>
<evidence type="ECO:0000259" key="9">
    <source>
        <dbReference type="SMART" id="SM00359"/>
    </source>
</evidence>
<evidence type="ECO:0000256" key="2">
    <source>
        <dbReference type="ARBA" id="ARBA00022605"/>
    </source>
</evidence>
<dbReference type="PANTHER" id="PTHR43654:SF1">
    <property type="entry name" value="ISOPENTENYL PHOSPHATE KINASE"/>
    <property type="match status" value="1"/>
</dbReference>
<feature type="binding site" evidence="8">
    <location>
        <begin position="210"/>
        <end position="216"/>
    </location>
    <ligand>
        <name>ATP</name>
        <dbReference type="ChEBI" id="CHEBI:30616"/>
    </ligand>
</feature>
<dbReference type="SUPFAM" id="SSF88697">
    <property type="entry name" value="PUA domain-like"/>
    <property type="match status" value="1"/>
</dbReference>
<feature type="domain" description="PUA" evidence="9">
    <location>
        <begin position="277"/>
        <end position="356"/>
    </location>
</feature>
<dbReference type="PIRSF" id="PIRSF000729">
    <property type="entry name" value="GK"/>
    <property type="match status" value="1"/>
</dbReference>
<dbReference type="InterPro" id="IPR036393">
    <property type="entry name" value="AceGlu_kinase-like_sf"/>
</dbReference>